<dbReference type="GO" id="GO:0046872">
    <property type="term" value="F:metal ion binding"/>
    <property type="evidence" value="ECO:0007669"/>
    <property type="project" value="UniProtKB-KW"/>
</dbReference>
<dbReference type="SFLD" id="SFLDG01135">
    <property type="entry name" value="C1.5.6:_HAD__Beta-PGM__Phospha"/>
    <property type="match status" value="1"/>
</dbReference>
<proteinExistence type="inferred from homology"/>
<evidence type="ECO:0000256" key="3">
    <source>
        <dbReference type="ARBA" id="ARBA00022723"/>
    </source>
</evidence>
<dbReference type="InterPro" id="IPR023214">
    <property type="entry name" value="HAD_sf"/>
</dbReference>
<evidence type="ECO:0000256" key="1">
    <source>
        <dbReference type="ARBA" id="ARBA00001946"/>
    </source>
</evidence>
<organism evidence="5 6">
    <name type="scientific">Abyssibacter profundi</name>
    <dbReference type="NCBI Taxonomy" id="2182787"/>
    <lineage>
        <taxon>Bacteria</taxon>
        <taxon>Pseudomonadati</taxon>
        <taxon>Pseudomonadota</taxon>
        <taxon>Gammaproteobacteria</taxon>
        <taxon>Chromatiales</taxon>
        <taxon>Oceanococcaceae</taxon>
        <taxon>Abyssibacter</taxon>
    </lineage>
</organism>
<comment type="caution">
    <text evidence="5">The sequence shown here is derived from an EMBL/GenBank/DDBJ whole genome shotgun (WGS) entry which is preliminary data.</text>
</comment>
<keyword evidence="6" id="KW-1185">Reference proteome</keyword>
<dbReference type="SFLD" id="SFLDG01129">
    <property type="entry name" value="C1.5:_HAD__Beta-PGM__Phosphata"/>
    <property type="match status" value="1"/>
</dbReference>
<evidence type="ECO:0000256" key="4">
    <source>
        <dbReference type="ARBA" id="ARBA00022842"/>
    </source>
</evidence>
<dbReference type="Gene3D" id="3.40.50.1000">
    <property type="entry name" value="HAD superfamily/HAD-like"/>
    <property type="match status" value="1"/>
</dbReference>
<dbReference type="InterPro" id="IPR006439">
    <property type="entry name" value="HAD-SF_hydro_IA"/>
</dbReference>
<dbReference type="InterPro" id="IPR023198">
    <property type="entry name" value="PGP-like_dom2"/>
</dbReference>
<gene>
    <name evidence="5" type="ORF">DEH80_13805</name>
</gene>
<dbReference type="Proteomes" id="UP000251800">
    <property type="component" value="Unassembled WGS sequence"/>
</dbReference>
<dbReference type="AlphaFoldDB" id="A0A383XR45"/>
<dbReference type="SUPFAM" id="SSF56784">
    <property type="entry name" value="HAD-like"/>
    <property type="match status" value="1"/>
</dbReference>
<comment type="similarity">
    <text evidence="2">Belongs to the HAD-like hydrolase superfamily. CbbY/CbbZ/Gph/YieH family.</text>
</comment>
<dbReference type="RefSeq" id="WP_109721098.1">
    <property type="nucleotide sequence ID" value="NZ_QEQK01000013.1"/>
</dbReference>
<dbReference type="InterPro" id="IPR041492">
    <property type="entry name" value="HAD_2"/>
</dbReference>
<evidence type="ECO:0000256" key="2">
    <source>
        <dbReference type="ARBA" id="ARBA00006171"/>
    </source>
</evidence>
<accession>A0A383XR45</accession>
<dbReference type="Gene3D" id="1.10.150.240">
    <property type="entry name" value="Putative phosphatase, domain 2"/>
    <property type="match status" value="1"/>
</dbReference>
<protein>
    <submittedName>
        <fullName evidence="5">HAD family hydrolase</fullName>
    </submittedName>
</protein>
<keyword evidence="3" id="KW-0479">Metal-binding</keyword>
<keyword evidence="4" id="KW-0460">Magnesium</keyword>
<evidence type="ECO:0000313" key="5">
    <source>
        <dbReference type="EMBL" id="PWN55099.1"/>
    </source>
</evidence>
<dbReference type="EMBL" id="QEQK01000013">
    <property type="protein sequence ID" value="PWN55099.1"/>
    <property type="molecule type" value="Genomic_DNA"/>
</dbReference>
<dbReference type="SFLD" id="SFLDS00003">
    <property type="entry name" value="Haloacid_Dehalogenase"/>
    <property type="match status" value="1"/>
</dbReference>
<dbReference type="PANTHER" id="PTHR46193:SF10">
    <property type="entry name" value="6-PHOSPHOGLUCONATE PHOSPHATASE"/>
    <property type="match status" value="1"/>
</dbReference>
<dbReference type="InterPro" id="IPR051600">
    <property type="entry name" value="Beta-PGM-like"/>
</dbReference>
<dbReference type="PANTHER" id="PTHR46193">
    <property type="entry name" value="6-PHOSPHOGLUCONATE PHOSPHATASE"/>
    <property type="match status" value="1"/>
</dbReference>
<reference evidence="5 6" key="1">
    <citation type="submission" date="2018-05" db="EMBL/GenBank/DDBJ databases">
        <title>Abyssibacter profundi OUC007T gen. nov., sp. nov, a marine bacterium isolated from seawater of the Mariana Trench.</title>
        <authorList>
            <person name="Zhou S."/>
        </authorList>
    </citation>
    <scope>NUCLEOTIDE SEQUENCE [LARGE SCALE GENOMIC DNA]</scope>
    <source>
        <strain evidence="5 6">OUC007</strain>
    </source>
</reference>
<dbReference type="Pfam" id="PF13419">
    <property type="entry name" value="HAD_2"/>
    <property type="match status" value="1"/>
</dbReference>
<dbReference type="OrthoDB" id="9800058at2"/>
<comment type="cofactor">
    <cofactor evidence="1">
        <name>Mg(2+)</name>
        <dbReference type="ChEBI" id="CHEBI:18420"/>
    </cofactor>
</comment>
<dbReference type="InterPro" id="IPR036412">
    <property type="entry name" value="HAD-like_sf"/>
</dbReference>
<keyword evidence="5" id="KW-0378">Hydrolase</keyword>
<name>A0A383XR45_9GAMM</name>
<dbReference type="NCBIfam" id="TIGR01509">
    <property type="entry name" value="HAD-SF-IA-v3"/>
    <property type="match status" value="1"/>
</dbReference>
<sequence>MNYDLVIFDCDGVLVDSERITSRVFCDMLAELGLELTQEEMFQRFVGQAMDRCLVIIEDALGRPAPDNFVPDLRARAAQALFEQVEPVPGVVDVLDRLPVPACVASAGERMKMQLTLGKTGLWSRFEGRIFSVEDVEHSKPAPDVYLLAASSQGVAPARCAVIEDSAAGVTAGVAAGMTVFAYTADVPADRLQAAGAHYLFDDMAELPALLGLPALATA</sequence>
<dbReference type="GO" id="GO:0016787">
    <property type="term" value="F:hydrolase activity"/>
    <property type="evidence" value="ECO:0007669"/>
    <property type="project" value="UniProtKB-KW"/>
</dbReference>
<evidence type="ECO:0000313" key="6">
    <source>
        <dbReference type="Proteomes" id="UP000251800"/>
    </source>
</evidence>